<dbReference type="Proteomes" id="UP000000305">
    <property type="component" value="Unassembled WGS sequence"/>
</dbReference>
<dbReference type="EMBL" id="GL732524">
    <property type="protein sequence ID" value="EFX89822.1"/>
    <property type="molecule type" value="Genomic_DNA"/>
</dbReference>
<proteinExistence type="predicted"/>
<dbReference type="KEGG" id="dpx:DAPPUDRAFT_220340"/>
<sequence length="104" mass="11994">MKRGEEEVVGHVAPTGPTRSSRNKCVHHDERNRPTPTPTPTPIPQSSCCSPDYDIPWRNYTDSERIHILNVLRRDVELRQIELERVRQRAARVRWGNAKGSTNL</sequence>
<evidence type="ECO:0000313" key="2">
    <source>
        <dbReference type="EMBL" id="EFX89822.1"/>
    </source>
</evidence>
<organism evidence="2 3">
    <name type="scientific">Daphnia pulex</name>
    <name type="common">Water flea</name>
    <dbReference type="NCBI Taxonomy" id="6669"/>
    <lineage>
        <taxon>Eukaryota</taxon>
        <taxon>Metazoa</taxon>
        <taxon>Ecdysozoa</taxon>
        <taxon>Arthropoda</taxon>
        <taxon>Crustacea</taxon>
        <taxon>Branchiopoda</taxon>
        <taxon>Diplostraca</taxon>
        <taxon>Cladocera</taxon>
        <taxon>Anomopoda</taxon>
        <taxon>Daphniidae</taxon>
        <taxon>Daphnia</taxon>
    </lineage>
</organism>
<keyword evidence="3" id="KW-1185">Reference proteome</keyword>
<gene>
    <name evidence="2" type="ORF">DAPPUDRAFT_220340</name>
</gene>
<name>E9FSJ1_DAPPU</name>
<protein>
    <submittedName>
        <fullName evidence="2">Uncharacterized protein</fullName>
    </submittedName>
</protein>
<evidence type="ECO:0000256" key="1">
    <source>
        <dbReference type="SAM" id="MobiDB-lite"/>
    </source>
</evidence>
<dbReference type="Gene3D" id="6.10.250.3000">
    <property type="match status" value="1"/>
</dbReference>
<dbReference type="InParanoid" id="E9FSJ1"/>
<reference evidence="2 3" key="1">
    <citation type="journal article" date="2011" name="Science">
        <title>The ecoresponsive genome of Daphnia pulex.</title>
        <authorList>
            <person name="Colbourne J.K."/>
            <person name="Pfrender M.E."/>
            <person name="Gilbert D."/>
            <person name="Thomas W.K."/>
            <person name="Tucker A."/>
            <person name="Oakley T.H."/>
            <person name="Tokishita S."/>
            <person name="Aerts A."/>
            <person name="Arnold G.J."/>
            <person name="Basu M.K."/>
            <person name="Bauer D.J."/>
            <person name="Caceres C.E."/>
            <person name="Carmel L."/>
            <person name="Casola C."/>
            <person name="Choi J.H."/>
            <person name="Detter J.C."/>
            <person name="Dong Q."/>
            <person name="Dusheyko S."/>
            <person name="Eads B.D."/>
            <person name="Frohlich T."/>
            <person name="Geiler-Samerotte K.A."/>
            <person name="Gerlach D."/>
            <person name="Hatcher P."/>
            <person name="Jogdeo S."/>
            <person name="Krijgsveld J."/>
            <person name="Kriventseva E.V."/>
            <person name="Kultz D."/>
            <person name="Laforsch C."/>
            <person name="Lindquist E."/>
            <person name="Lopez J."/>
            <person name="Manak J.R."/>
            <person name="Muller J."/>
            <person name="Pangilinan J."/>
            <person name="Patwardhan R.P."/>
            <person name="Pitluck S."/>
            <person name="Pritham E.J."/>
            <person name="Rechtsteiner A."/>
            <person name="Rho M."/>
            <person name="Rogozin I.B."/>
            <person name="Sakarya O."/>
            <person name="Salamov A."/>
            <person name="Schaack S."/>
            <person name="Shapiro H."/>
            <person name="Shiga Y."/>
            <person name="Skalitzky C."/>
            <person name="Smith Z."/>
            <person name="Souvorov A."/>
            <person name="Sung W."/>
            <person name="Tang Z."/>
            <person name="Tsuchiya D."/>
            <person name="Tu H."/>
            <person name="Vos H."/>
            <person name="Wang M."/>
            <person name="Wolf Y.I."/>
            <person name="Yamagata H."/>
            <person name="Yamada T."/>
            <person name="Ye Y."/>
            <person name="Shaw J.R."/>
            <person name="Andrews J."/>
            <person name="Crease T.J."/>
            <person name="Tang H."/>
            <person name="Lucas S.M."/>
            <person name="Robertson H.M."/>
            <person name="Bork P."/>
            <person name="Koonin E.V."/>
            <person name="Zdobnov E.M."/>
            <person name="Grigoriev I.V."/>
            <person name="Lynch M."/>
            <person name="Boore J.L."/>
        </authorList>
    </citation>
    <scope>NUCLEOTIDE SEQUENCE [LARGE SCALE GENOMIC DNA]</scope>
</reference>
<dbReference type="AlphaFoldDB" id="E9FSJ1"/>
<evidence type="ECO:0000313" key="3">
    <source>
        <dbReference type="Proteomes" id="UP000000305"/>
    </source>
</evidence>
<accession>E9FSJ1</accession>
<dbReference type="HOGENOM" id="CLU_2252703_0_0_1"/>
<feature type="region of interest" description="Disordered" evidence="1">
    <location>
        <begin position="1"/>
        <end position="47"/>
    </location>
</feature>